<dbReference type="Proteomes" id="UP001497623">
    <property type="component" value="Unassembled WGS sequence"/>
</dbReference>
<dbReference type="Gene3D" id="1.10.150.50">
    <property type="entry name" value="Transcription Factor, Ets-1"/>
    <property type="match status" value="1"/>
</dbReference>
<dbReference type="InterPro" id="IPR013761">
    <property type="entry name" value="SAM/pointed_sf"/>
</dbReference>
<dbReference type="EMBL" id="CAXKWB010060220">
    <property type="protein sequence ID" value="CAL4182752.1"/>
    <property type="molecule type" value="Genomic_DNA"/>
</dbReference>
<reference evidence="5 6" key="1">
    <citation type="submission" date="2024-05" db="EMBL/GenBank/DDBJ databases">
        <authorList>
            <person name="Wallberg A."/>
        </authorList>
    </citation>
    <scope>NUCLEOTIDE SEQUENCE [LARGE SCALE GENOMIC DNA]</scope>
</reference>
<keyword evidence="6" id="KW-1185">Reference proteome</keyword>
<evidence type="ECO:0000313" key="6">
    <source>
        <dbReference type="Proteomes" id="UP001497623"/>
    </source>
</evidence>
<dbReference type="GO" id="GO:0005634">
    <property type="term" value="C:nucleus"/>
    <property type="evidence" value="ECO:0007669"/>
    <property type="project" value="UniProtKB-SubCell"/>
</dbReference>
<comment type="similarity">
    <text evidence="1 3">Belongs to the ETS family.</text>
</comment>
<keyword evidence="3" id="KW-0539">Nucleus</keyword>
<dbReference type="SUPFAM" id="SSF46785">
    <property type="entry name" value="Winged helix' DNA-binding domain"/>
    <property type="match status" value="1"/>
</dbReference>
<sequence length="407" mass="46397">MTSSLLDTGYGCDLDLIRALGQYSEDFCHKQSTDFSHDEQNFVNIPIVEWDGEHCVSWVLSTCHKRGLEAFCIDLGLLSNTSGMLLLQSTKQDFCQMMGDTLGRIFYKEMQELKGTQREKGYSNDRVPYIPNDSYNSYTQDIQYYNGDQDASNPSTMTYGTYDTHTSPGCLSVDSYNDEYSHSPGRSPRSLRYEGSPNYQNFGDSQIYGQYSLDESALGVMDDLDNIDTKDLIRLDSYEIAMAYQDDALNLSGAHNQMYNQTWGDNEESKPCQKSEDLVGSDSLELAKDSCEKVAASSTKKREREPKNWEFLIRLLADPRANPKLIRWEDETMGTFLLVQPEIITHLWNSRTNKSPVTYHNFARGLRYHYRTGALFNVADRQLVYGCGPKAIEFLNKIKAKIQRSAK</sequence>
<dbReference type="InterPro" id="IPR036388">
    <property type="entry name" value="WH-like_DNA-bd_sf"/>
</dbReference>
<name>A0AAV2SEI6_MEGNR</name>
<dbReference type="InterPro" id="IPR000418">
    <property type="entry name" value="Ets_dom"/>
</dbReference>
<dbReference type="GO" id="GO:0043565">
    <property type="term" value="F:sequence-specific DNA binding"/>
    <property type="evidence" value="ECO:0007669"/>
    <property type="project" value="InterPro"/>
</dbReference>
<comment type="subcellular location">
    <subcellularLocation>
        <location evidence="3">Nucleus</location>
    </subcellularLocation>
</comment>
<dbReference type="SUPFAM" id="SSF47769">
    <property type="entry name" value="SAM/Pointed domain"/>
    <property type="match status" value="1"/>
</dbReference>
<dbReference type="PROSITE" id="PS50061">
    <property type="entry name" value="ETS_DOMAIN_3"/>
    <property type="match status" value="1"/>
</dbReference>
<proteinExistence type="inferred from homology"/>
<dbReference type="AlphaFoldDB" id="A0AAV2SEI6"/>
<dbReference type="PANTHER" id="PTHR11849:SF190">
    <property type="entry name" value="ETS-DOMAIN PROTEIN"/>
    <property type="match status" value="1"/>
</dbReference>
<dbReference type="Pfam" id="PF00178">
    <property type="entry name" value="Ets"/>
    <property type="match status" value="1"/>
</dbReference>
<dbReference type="GO" id="GO:0030154">
    <property type="term" value="P:cell differentiation"/>
    <property type="evidence" value="ECO:0007669"/>
    <property type="project" value="TreeGrafter"/>
</dbReference>
<dbReference type="Gene3D" id="1.10.10.10">
    <property type="entry name" value="Winged helix-like DNA-binding domain superfamily/Winged helix DNA-binding domain"/>
    <property type="match status" value="1"/>
</dbReference>
<feature type="domain" description="ETS" evidence="4">
    <location>
        <begin position="306"/>
        <end position="388"/>
    </location>
</feature>
<comment type="caution">
    <text evidence="5">The sequence shown here is derived from an EMBL/GenBank/DDBJ whole genome shotgun (WGS) entry which is preliminary data.</text>
</comment>
<keyword evidence="2 3" id="KW-0238">DNA-binding</keyword>
<evidence type="ECO:0000313" key="5">
    <source>
        <dbReference type="EMBL" id="CAL4182752.1"/>
    </source>
</evidence>
<dbReference type="InterPro" id="IPR046328">
    <property type="entry name" value="ETS_fam"/>
</dbReference>
<evidence type="ECO:0000256" key="3">
    <source>
        <dbReference type="RuleBase" id="RU004019"/>
    </source>
</evidence>
<organism evidence="5 6">
    <name type="scientific">Meganyctiphanes norvegica</name>
    <name type="common">Northern krill</name>
    <name type="synonym">Thysanopoda norvegica</name>
    <dbReference type="NCBI Taxonomy" id="48144"/>
    <lineage>
        <taxon>Eukaryota</taxon>
        <taxon>Metazoa</taxon>
        <taxon>Ecdysozoa</taxon>
        <taxon>Arthropoda</taxon>
        <taxon>Crustacea</taxon>
        <taxon>Multicrustacea</taxon>
        <taxon>Malacostraca</taxon>
        <taxon>Eumalacostraca</taxon>
        <taxon>Eucarida</taxon>
        <taxon>Euphausiacea</taxon>
        <taxon>Euphausiidae</taxon>
        <taxon>Meganyctiphanes</taxon>
    </lineage>
</organism>
<evidence type="ECO:0000259" key="4">
    <source>
        <dbReference type="PROSITE" id="PS50061"/>
    </source>
</evidence>
<protein>
    <recommendedName>
        <fullName evidence="4">ETS domain-containing protein</fullName>
    </recommendedName>
</protein>
<evidence type="ECO:0000256" key="2">
    <source>
        <dbReference type="ARBA" id="ARBA00023125"/>
    </source>
</evidence>
<dbReference type="SMART" id="SM00413">
    <property type="entry name" value="ETS"/>
    <property type="match status" value="1"/>
</dbReference>
<accession>A0AAV2SEI6</accession>
<dbReference type="PANTHER" id="PTHR11849">
    <property type="entry name" value="ETS"/>
    <property type="match status" value="1"/>
</dbReference>
<gene>
    <name evidence="5" type="ORF">MNOR_LOCUS35622</name>
</gene>
<evidence type="ECO:0000256" key="1">
    <source>
        <dbReference type="ARBA" id="ARBA00005562"/>
    </source>
</evidence>
<dbReference type="GO" id="GO:0000981">
    <property type="term" value="F:DNA-binding transcription factor activity, RNA polymerase II-specific"/>
    <property type="evidence" value="ECO:0007669"/>
    <property type="project" value="TreeGrafter"/>
</dbReference>
<dbReference type="PRINTS" id="PR00454">
    <property type="entry name" value="ETSDOMAIN"/>
</dbReference>
<dbReference type="InterPro" id="IPR036390">
    <property type="entry name" value="WH_DNA-bd_sf"/>
</dbReference>